<keyword evidence="1" id="KW-0472">Membrane</keyword>
<evidence type="ECO:0000313" key="3">
    <source>
        <dbReference type="Proteomes" id="UP000594480"/>
    </source>
</evidence>
<accession>A0A7S8MYV7</accession>
<name>A0A7S8MYV7_9MICO</name>
<dbReference type="AlphaFoldDB" id="A0A7S8MYV7"/>
<organism evidence="2 3">
    <name type="scientific">Microbacterium schleiferi</name>
    <dbReference type="NCBI Taxonomy" id="69362"/>
    <lineage>
        <taxon>Bacteria</taxon>
        <taxon>Bacillati</taxon>
        <taxon>Actinomycetota</taxon>
        <taxon>Actinomycetes</taxon>
        <taxon>Micrococcales</taxon>
        <taxon>Microbacteriaceae</taxon>
        <taxon>Microbacterium</taxon>
    </lineage>
</organism>
<feature type="transmembrane region" description="Helical" evidence="1">
    <location>
        <begin position="53"/>
        <end position="74"/>
    </location>
</feature>
<dbReference type="KEGG" id="msf:IT882_02935"/>
<feature type="transmembrane region" description="Helical" evidence="1">
    <location>
        <begin position="107"/>
        <end position="130"/>
    </location>
</feature>
<feature type="transmembrane region" description="Helical" evidence="1">
    <location>
        <begin position="171"/>
        <end position="195"/>
    </location>
</feature>
<proteinExistence type="predicted"/>
<dbReference type="RefSeq" id="WP_195693099.1">
    <property type="nucleotide sequence ID" value="NZ_CP064760.1"/>
</dbReference>
<keyword evidence="1" id="KW-1133">Transmembrane helix</keyword>
<reference evidence="2 3" key="1">
    <citation type="submission" date="2020-11" db="EMBL/GenBank/DDBJ databases">
        <title>Amino acid is mineralized and recycled by bacteria in oceanic microbiome.</title>
        <authorList>
            <person name="Zheng L.Y."/>
        </authorList>
    </citation>
    <scope>NUCLEOTIDE SEQUENCE [LARGE SCALE GENOMIC DNA]</scope>
    <source>
        <strain evidence="2 3">A32-1</strain>
    </source>
</reference>
<protein>
    <submittedName>
        <fullName evidence="2">ABC transporter permease</fullName>
    </submittedName>
</protein>
<dbReference type="Proteomes" id="UP000594480">
    <property type="component" value="Chromosome"/>
</dbReference>
<evidence type="ECO:0000256" key="1">
    <source>
        <dbReference type="SAM" id="Phobius"/>
    </source>
</evidence>
<sequence>MSGARLGTLIRLDLTQRVRSVAWYVMLGVFAAILVVVTALSLLAFSYTGAAGAGLYSVVVFVVLLLAVLVSPTLSGNAINGDRDAANLAPVQVTLATTAEIVLAKFLAAWLTGLSFAVIAVPFMLVAAFSGGVDPLVVLVSLVVLIVELAIIAAIGVGLSGILARPLFSVAATYLVVAALVVGTPIAFGLGGAAIRTEVTQSSRSYVYDDSGMTSNPPECGPWDTFTYEVPRFDAVWWILSANPFVILADATPARFDSSGYPEDLFGNFAYLVRNAQIPPEDSVTWDDCTQTVRFTETPEDIYNQTTPSWFVGLAVQILLAGGLLWWGGSRTRTPSRTLPPGTRIA</sequence>
<feature type="transmembrane region" description="Helical" evidence="1">
    <location>
        <begin position="136"/>
        <end position="159"/>
    </location>
</feature>
<feature type="transmembrane region" description="Helical" evidence="1">
    <location>
        <begin position="21"/>
        <end position="47"/>
    </location>
</feature>
<keyword evidence="3" id="KW-1185">Reference proteome</keyword>
<keyword evidence="1" id="KW-0812">Transmembrane</keyword>
<gene>
    <name evidence="2" type="ORF">IT882_02935</name>
</gene>
<evidence type="ECO:0000313" key="2">
    <source>
        <dbReference type="EMBL" id="QPE05080.1"/>
    </source>
</evidence>
<dbReference type="EMBL" id="CP064760">
    <property type="protein sequence ID" value="QPE05080.1"/>
    <property type="molecule type" value="Genomic_DNA"/>
</dbReference>
<feature type="transmembrane region" description="Helical" evidence="1">
    <location>
        <begin position="309"/>
        <end position="327"/>
    </location>
</feature>